<evidence type="ECO:0000256" key="1">
    <source>
        <dbReference type="SAM" id="MobiDB-lite"/>
    </source>
</evidence>
<feature type="region of interest" description="Disordered" evidence="1">
    <location>
        <begin position="350"/>
        <end position="380"/>
    </location>
</feature>
<evidence type="ECO:0008006" key="4">
    <source>
        <dbReference type="Google" id="ProtNLM"/>
    </source>
</evidence>
<feature type="compositionally biased region" description="Low complexity" evidence="1">
    <location>
        <begin position="293"/>
        <end position="302"/>
    </location>
</feature>
<dbReference type="Proteomes" id="UP000831156">
    <property type="component" value="Chromosome 12"/>
</dbReference>
<protein>
    <recommendedName>
        <fullName evidence="4">Clathrin adaptor domain-containing protein</fullName>
    </recommendedName>
</protein>
<proteinExistence type="predicted"/>
<reference evidence="2" key="1">
    <citation type="submission" date="2016-09" db="EMBL/GenBank/DDBJ databases">
        <authorList>
            <consortium name="Pathogen Informatics"/>
            <person name="Sun Q."/>
            <person name="Inoue M."/>
        </authorList>
    </citation>
    <scope>NUCLEOTIDE SEQUENCE</scope>
</reference>
<keyword evidence="3" id="KW-1185">Reference proteome</keyword>
<gene>
    <name evidence="2" type="ORF">PGABG01_1244700</name>
</gene>
<sequence>MMAFCKGKYKNAGSNDDQLLFQNCCQSIEYLNLYFKDLKDYLIRYNKFEELYNYCYNIIANAQNNSPVSRITSLKVASLGLIINEKNVSHLVNTDILQYAYKILKRNKEGRNKKFLTYFGDITNIERNMLSRECEYLFRNLNQINLVKNTKEEKYINNLKNKLEKNKISIPQKANDSLSYVLILSDFNKYKREILECLENEFVNHNKLDSVYSTYVTLLKELKEKTVEFLKYGDYHLYCNFHDEIQEEHEINIRYESYLDSFTSNKNDKKEFKITNKENSLKSEGEKKNKLTNANSNISSTSIENNNIDVSFTKFDNNSNMSLKNNNSSNNSENKSLSKNLSSSLTSFAMPLNKNNFSDKSDENQKNQNEKDNSDMLNMDEQIKTDTVDKTKEEEANMDEQIKTDTVDKTKEEEANMDELKISDNNKNKDEKVENMKKQLSNKTVAFKMDKKDPNKDQTQNKDNENNGGNTFNKIQNEIIDDFNSFLNEENDDIYFDKLNGHKYLEFKNNVSDGNSALWENLIKKSNFYDIKEDFENYNKIIKKQEENEQDKTNEEKTLGDLLGMNKYASIKNKNLKDIKSTTVNTEDFCHMIKNFNINNMNGHVNLETYPININNKDNLFMTDTFVQSTNTNNAFQDTHIKLENKQEENGTLNPLNKYFTMHDNIYYIQKAILKNNSVLYKDDNIEISLDQYYYDLNGLVKIFLKNKKIVNCYDVDIQISNKMLFPLKMKFLNFEKTLSMNSTNCYEIAVKCLHIYKGFPLIKLSYRMQDMFKKTIELRLPIPITKYMKKMEISKDVFNKFWSNNNFNEYKKEKIINKSDIVDNELIVMDSCLGGALGLCYVENMIYLCGCYSNSSADHENYFVLVGIEMIKKKLRIVCKSNNPTLSSAILFLIVLMHKKHET</sequence>
<dbReference type="EMBL" id="LT969435">
    <property type="protein sequence ID" value="SOV16744.1"/>
    <property type="molecule type" value="Genomic_DNA"/>
</dbReference>
<feature type="compositionally biased region" description="Basic and acidic residues" evidence="1">
    <location>
        <begin position="357"/>
        <end position="374"/>
    </location>
</feature>
<dbReference type="InterPro" id="IPR013041">
    <property type="entry name" value="Clathrin_app_Ig-like_sf"/>
</dbReference>
<feature type="region of interest" description="Disordered" evidence="1">
    <location>
        <begin position="423"/>
        <end position="471"/>
    </location>
</feature>
<organism evidence="2 3">
    <name type="scientific">Plasmodium gaboni</name>
    <dbReference type="NCBI Taxonomy" id="647221"/>
    <lineage>
        <taxon>Eukaryota</taxon>
        <taxon>Sar</taxon>
        <taxon>Alveolata</taxon>
        <taxon>Apicomplexa</taxon>
        <taxon>Aconoidasida</taxon>
        <taxon>Haemosporida</taxon>
        <taxon>Plasmodiidae</taxon>
        <taxon>Plasmodium</taxon>
        <taxon>Plasmodium (Laverania)</taxon>
    </lineage>
</organism>
<accession>A0ABY1URL2</accession>
<dbReference type="SUPFAM" id="SSF49348">
    <property type="entry name" value="Clathrin adaptor appendage domain"/>
    <property type="match status" value="1"/>
</dbReference>
<evidence type="ECO:0000313" key="2">
    <source>
        <dbReference type="EMBL" id="SOV16744.1"/>
    </source>
</evidence>
<feature type="compositionally biased region" description="Basic and acidic residues" evidence="1">
    <location>
        <begin position="423"/>
        <end position="437"/>
    </location>
</feature>
<feature type="compositionally biased region" description="Basic and acidic residues" evidence="1">
    <location>
        <begin position="448"/>
        <end position="465"/>
    </location>
</feature>
<feature type="region of interest" description="Disordered" evidence="1">
    <location>
        <begin position="279"/>
        <end position="302"/>
    </location>
</feature>
<name>A0ABY1URL2_9APIC</name>
<feature type="compositionally biased region" description="Basic and acidic residues" evidence="1">
    <location>
        <begin position="279"/>
        <end position="289"/>
    </location>
</feature>
<dbReference type="Gene3D" id="2.60.40.1230">
    <property type="match status" value="1"/>
</dbReference>
<evidence type="ECO:0000313" key="3">
    <source>
        <dbReference type="Proteomes" id="UP000831156"/>
    </source>
</evidence>